<dbReference type="EMBL" id="RWGY01000749">
    <property type="protein sequence ID" value="TVT99177.1"/>
    <property type="molecule type" value="Genomic_DNA"/>
</dbReference>
<gene>
    <name evidence="1" type="ORF">EJB05_55469</name>
</gene>
<reference evidence="1 2" key="1">
    <citation type="journal article" date="2019" name="Sci. Rep.">
        <title>A high-quality genome of Eragrostis curvula grass provides insights into Poaceae evolution and supports new strategies to enhance forage quality.</title>
        <authorList>
            <person name="Carballo J."/>
            <person name="Santos B.A.C.M."/>
            <person name="Zappacosta D."/>
            <person name="Garbus I."/>
            <person name="Selva J.P."/>
            <person name="Gallo C.A."/>
            <person name="Diaz A."/>
            <person name="Albertini E."/>
            <person name="Caccamo M."/>
            <person name="Echenique V."/>
        </authorList>
    </citation>
    <scope>NUCLEOTIDE SEQUENCE [LARGE SCALE GENOMIC DNA]</scope>
    <source>
        <strain evidence="2">cv. Victoria</strain>
        <tissue evidence="1">Leaf</tissue>
    </source>
</reference>
<dbReference type="Gramene" id="TVT99177">
    <property type="protein sequence ID" value="TVT99177"/>
    <property type="gene ID" value="EJB05_55469"/>
</dbReference>
<name>A0A5J9SJK7_9POAL</name>
<feature type="non-terminal residue" evidence="1">
    <location>
        <position position="1"/>
    </location>
</feature>
<dbReference type="AlphaFoldDB" id="A0A5J9SJK7"/>
<evidence type="ECO:0000313" key="2">
    <source>
        <dbReference type="Proteomes" id="UP000324897"/>
    </source>
</evidence>
<protein>
    <submittedName>
        <fullName evidence="1">Uncharacterized protein</fullName>
    </submittedName>
</protein>
<keyword evidence="2" id="KW-1185">Reference proteome</keyword>
<evidence type="ECO:0000313" key="1">
    <source>
        <dbReference type="EMBL" id="TVT99177.1"/>
    </source>
</evidence>
<sequence length="166" mass="18495">MGRARRRPSPGVICIGSSNISLGVPSHWTAFQRALDKVHRSGFHGVQFCRRSAAPASLHPYRHPALCFRPTHHLAILKSACLKAHDALPASSPDAVLLPCGHESTASHCQQDQMTYSYEVVRYLHLYGELTNEFRAQVIYKIHRGVAKFQAASIEVLLSFKQHDIS</sequence>
<organism evidence="1 2">
    <name type="scientific">Eragrostis curvula</name>
    <name type="common">weeping love grass</name>
    <dbReference type="NCBI Taxonomy" id="38414"/>
    <lineage>
        <taxon>Eukaryota</taxon>
        <taxon>Viridiplantae</taxon>
        <taxon>Streptophyta</taxon>
        <taxon>Embryophyta</taxon>
        <taxon>Tracheophyta</taxon>
        <taxon>Spermatophyta</taxon>
        <taxon>Magnoliopsida</taxon>
        <taxon>Liliopsida</taxon>
        <taxon>Poales</taxon>
        <taxon>Poaceae</taxon>
        <taxon>PACMAD clade</taxon>
        <taxon>Chloridoideae</taxon>
        <taxon>Eragrostideae</taxon>
        <taxon>Eragrostidinae</taxon>
        <taxon>Eragrostis</taxon>
    </lineage>
</organism>
<dbReference type="Proteomes" id="UP000324897">
    <property type="component" value="Unassembled WGS sequence"/>
</dbReference>
<comment type="caution">
    <text evidence="1">The sequence shown here is derived from an EMBL/GenBank/DDBJ whole genome shotgun (WGS) entry which is preliminary data.</text>
</comment>
<proteinExistence type="predicted"/>
<accession>A0A5J9SJK7</accession>